<dbReference type="InterPro" id="IPR004560">
    <property type="entry name" value="L-Ru-5P_3-Epase"/>
</dbReference>
<dbReference type="GO" id="GO:0016861">
    <property type="term" value="F:intramolecular oxidoreductase activity, interconverting aldoses and ketoses"/>
    <property type="evidence" value="ECO:0007669"/>
    <property type="project" value="InterPro"/>
</dbReference>
<dbReference type="Pfam" id="PF01261">
    <property type="entry name" value="AP_endonuc_2"/>
    <property type="match status" value="1"/>
</dbReference>
<evidence type="ECO:0000313" key="5">
    <source>
        <dbReference type="EMBL" id="SPT78925.1"/>
    </source>
</evidence>
<accession>A0A2X0WWL8</accession>
<dbReference type="GO" id="GO:0019852">
    <property type="term" value="P:L-ascorbic acid metabolic process"/>
    <property type="evidence" value="ECO:0007669"/>
    <property type="project" value="TreeGrafter"/>
</dbReference>
<dbReference type="EMBL" id="UAPV01000001">
    <property type="protein sequence ID" value="SPT69911.1"/>
    <property type="molecule type" value="Genomic_DNA"/>
</dbReference>
<dbReference type="InterPro" id="IPR036237">
    <property type="entry name" value="Xyl_isomerase-like_sf"/>
</dbReference>
<evidence type="ECO:0000256" key="2">
    <source>
        <dbReference type="NCBIfam" id="TIGR00542"/>
    </source>
</evidence>
<dbReference type="Proteomes" id="UP000250086">
    <property type="component" value="Unassembled WGS sequence"/>
</dbReference>
<dbReference type="NCBIfam" id="NF009688">
    <property type="entry name" value="PRK13209.1"/>
    <property type="match status" value="1"/>
</dbReference>
<evidence type="ECO:0000313" key="6">
    <source>
        <dbReference type="Proteomes" id="UP000250086"/>
    </source>
</evidence>
<evidence type="ECO:0000259" key="3">
    <source>
        <dbReference type="Pfam" id="PF01261"/>
    </source>
</evidence>
<feature type="domain" description="Xylose isomerase-like TIM barrel" evidence="3">
    <location>
        <begin position="25"/>
        <end position="276"/>
    </location>
</feature>
<dbReference type="PANTHER" id="PTHR43489:SF1">
    <property type="entry name" value="L-RIBULOSE-5-PHOSPHATE 3-EPIMERASE SGBU-RELATED"/>
    <property type="match status" value="1"/>
</dbReference>
<dbReference type="GO" id="GO:0034015">
    <property type="term" value="F:L-ribulose-5-phosphate 3-epimerase activity"/>
    <property type="evidence" value="ECO:0007669"/>
    <property type="project" value="TreeGrafter"/>
</dbReference>
<evidence type="ECO:0000256" key="1">
    <source>
        <dbReference type="ARBA" id="ARBA00023235"/>
    </source>
</evidence>
<proteinExistence type="predicted"/>
<keyword evidence="6" id="KW-1185">Reference proteome</keyword>
<keyword evidence="1 4" id="KW-0413">Isomerase</keyword>
<dbReference type="NCBIfam" id="NF009689">
    <property type="entry name" value="PRK13210.1"/>
    <property type="match status" value="1"/>
</dbReference>
<dbReference type="InterPro" id="IPR050417">
    <property type="entry name" value="Sugar_Epim/Isomerase"/>
</dbReference>
<dbReference type="RefSeq" id="WP_113744040.1">
    <property type="nucleotide sequence ID" value="NZ_UAPU01000007.1"/>
</dbReference>
<dbReference type="OrthoDB" id="3185623at2"/>
<reference evidence="4 6" key="1">
    <citation type="submission" date="2018-06" db="EMBL/GenBank/DDBJ databases">
        <authorList>
            <consortium name="Pathogen Informatics"/>
            <person name="Doyle S."/>
        </authorList>
    </citation>
    <scope>NUCLEOTIDE SEQUENCE [LARGE SCALE GENOMIC DNA]</scope>
    <source>
        <strain evidence="4 6">NCTC13093</strain>
    </source>
</reference>
<dbReference type="InterPro" id="IPR013022">
    <property type="entry name" value="Xyl_isomerase-like_TIM-brl"/>
</dbReference>
<dbReference type="Gene3D" id="3.20.20.150">
    <property type="entry name" value="Divalent-metal-dependent TIM barrel enzymes"/>
    <property type="match status" value="1"/>
</dbReference>
<dbReference type="PANTHER" id="PTHR43489">
    <property type="entry name" value="ISOMERASE"/>
    <property type="match status" value="1"/>
</dbReference>
<name>A0A2X0WWL8_9GAMM</name>
<protein>
    <recommendedName>
        <fullName evidence="2">L-ribulose-5-phosphate 3-epimerase</fullName>
    </recommendedName>
</protein>
<evidence type="ECO:0000313" key="4">
    <source>
        <dbReference type="EMBL" id="SPT69911.1"/>
    </source>
</evidence>
<gene>
    <name evidence="4" type="primary">ulaE_1</name>
    <name evidence="5" type="synonym">ulaE_2</name>
    <name evidence="4" type="ORF">NCTC13093_01302</name>
    <name evidence="5" type="ORF">NCTC13093_02557</name>
</gene>
<sequence length="285" mass="32706">MRQHPIGIYEKAMPKSLSFAERFKMVKAGGFDFMEISVDETDERLSRLDWTKEQRLDFVKLKSDLDVRVPSMCLSGHRKYPFGSHDASVRDRAMEIMVKAIDFACDTGVRTIQLAGYDVYYEDQDEGTKERFIEGTRKAVEYAAACQVMLATEIMDTPFLNSITKWKEYDDLIKSPWFGVYPDVGNLTGWNNDVPHELEVGIDKIAAIHLKETLPVSDTCKGQFRDLYFGQGTVDFLTIFKKLKALNYRGAFLLEMWGENDPQALDKIIAAREFIEKKMAEADFK</sequence>
<organism evidence="4 6">
    <name type="scientific">Anaerobiospirillum thomasii</name>
    <dbReference type="NCBI Taxonomy" id="179995"/>
    <lineage>
        <taxon>Bacteria</taxon>
        <taxon>Pseudomonadati</taxon>
        <taxon>Pseudomonadota</taxon>
        <taxon>Gammaproteobacteria</taxon>
        <taxon>Aeromonadales</taxon>
        <taxon>Succinivibrionaceae</taxon>
        <taxon>Anaerobiospirillum</taxon>
    </lineage>
</organism>
<dbReference type="SUPFAM" id="SSF51658">
    <property type="entry name" value="Xylose isomerase-like"/>
    <property type="match status" value="1"/>
</dbReference>
<dbReference type="EMBL" id="UAPV01000007">
    <property type="protein sequence ID" value="SPT78925.1"/>
    <property type="molecule type" value="Genomic_DNA"/>
</dbReference>
<dbReference type="NCBIfam" id="TIGR00542">
    <property type="entry name" value="hxl6Piso_put"/>
    <property type="match status" value="1"/>
</dbReference>
<dbReference type="AlphaFoldDB" id="A0A2X0WWL8"/>